<evidence type="ECO:0000313" key="1">
    <source>
        <dbReference type="EMBL" id="KHG05620.1"/>
    </source>
</evidence>
<name>A0A0B0MXV2_GOSAR</name>
<gene>
    <name evidence="1" type="ORF">F383_30937</name>
</gene>
<comment type="caution">
    <text evidence="1">The sequence shown here is derived from an EMBL/GenBank/DDBJ whole genome shotgun (WGS) entry which is preliminary data.</text>
</comment>
<keyword evidence="2" id="KW-1185">Reference proteome</keyword>
<sequence length="39" mass="4353">MCPLGYPTIESQARARPRHMGVSCSRVRKLVCMPCFVTA</sequence>
<organism evidence="1 2">
    <name type="scientific">Gossypium arboreum</name>
    <name type="common">Tree cotton</name>
    <name type="synonym">Gossypium nanking</name>
    <dbReference type="NCBI Taxonomy" id="29729"/>
    <lineage>
        <taxon>Eukaryota</taxon>
        <taxon>Viridiplantae</taxon>
        <taxon>Streptophyta</taxon>
        <taxon>Embryophyta</taxon>
        <taxon>Tracheophyta</taxon>
        <taxon>Spermatophyta</taxon>
        <taxon>Magnoliopsida</taxon>
        <taxon>eudicotyledons</taxon>
        <taxon>Gunneridae</taxon>
        <taxon>Pentapetalae</taxon>
        <taxon>rosids</taxon>
        <taxon>malvids</taxon>
        <taxon>Malvales</taxon>
        <taxon>Malvaceae</taxon>
        <taxon>Malvoideae</taxon>
        <taxon>Gossypium</taxon>
    </lineage>
</organism>
<reference evidence="2" key="1">
    <citation type="submission" date="2014-09" db="EMBL/GenBank/DDBJ databases">
        <authorList>
            <person name="Mudge J."/>
            <person name="Ramaraj T."/>
            <person name="Lindquist I.E."/>
            <person name="Bharti A.K."/>
            <person name="Sundararajan A."/>
            <person name="Cameron C.T."/>
            <person name="Woodward J.E."/>
            <person name="May G.D."/>
            <person name="Brubaker C."/>
            <person name="Broadhvest J."/>
            <person name="Wilkins T.A."/>
        </authorList>
    </citation>
    <scope>NUCLEOTIDE SEQUENCE</scope>
    <source>
        <strain evidence="2">cv. AKA8401</strain>
    </source>
</reference>
<protein>
    <submittedName>
        <fullName evidence="1">Tudor domain-containing 7</fullName>
    </submittedName>
</protein>
<dbReference type="Proteomes" id="UP000032142">
    <property type="component" value="Unassembled WGS sequence"/>
</dbReference>
<dbReference type="EMBL" id="JRRC01434140">
    <property type="protein sequence ID" value="KHG05620.1"/>
    <property type="molecule type" value="Genomic_DNA"/>
</dbReference>
<accession>A0A0B0MXV2</accession>
<evidence type="ECO:0000313" key="2">
    <source>
        <dbReference type="Proteomes" id="UP000032142"/>
    </source>
</evidence>
<dbReference type="AlphaFoldDB" id="A0A0B0MXV2"/>
<proteinExistence type="predicted"/>